<keyword evidence="13" id="KW-1185">Reference proteome</keyword>
<dbReference type="InterPro" id="IPR001680">
    <property type="entry name" value="WD40_rpt"/>
</dbReference>
<dbReference type="Proteomes" id="UP000494165">
    <property type="component" value="Unassembled WGS sequence"/>
</dbReference>
<feature type="repeat" description="WD" evidence="9">
    <location>
        <begin position="733"/>
        <end position="774"/>
    </location>
</feature>
<keyword evidence="5" id="KW-0805">Transcription regulation</keyword>
<dbReference type="GO" id="GO:0005669">
    <property type="term" value="C:transcription factor TFIID complex"/>
    <property type="evidence" value="ECO:0007669"/>
    <property type="project" value="TreeGrafter"/>
</dbReference>
<dbReference type="GO" id="GO:0016251">
    <property type="term" value="F:RNA polymerase II general transcription initiation factor activity"/>
    <property type="evidence" value="ECO:0007669"/>
    <property type="project" value="TreeGrafter"/>
</dbReference>
<evidence type="ECO:0000256" key="7">
    <source>
        <dbReference type="ARBA" id="ARBA00023242"/>
    </source>
</evidence>
<feature type="repeat" description="WD" evidence="9">
    <location>
        <begin position="691"/>
        <end position="732"/>
    </location>
</feature>
<feature type="compositionally biased region" description="Basic and acidic residues" evidence="10">
    <location>
        <begin position="475"/>
        <end position="485"/>
    </location>
</feature>
<feature type="region of interest" description="Disordered" evidence="10">
    <location>
        <begin position="451"/>
        <end position="495"/>
    </location>
</feature>
<dbReference type="FunFam" id="2.130.10.10:FF:000243">
    <property type="entry name" value="Transcription initiation factor TFIID subunit 5"/>
    <property type="match status" value="1"/>
</dbReference>
<evidence type="ECO:0000256" key="8">
    <source>
        <dbReference type="ARBA" id="ARBA00044130"/>
    </source>
</evidence>
<dbReference type="PROSITE" id="PS50294">
    <property type="entry name" value="WD_REPEATS_REGION"/>
    <property type="match status" value="5"/>
</dbReference>
<dbReference type="CDD" id="cd00200">
    <property type="entry name" value="WD40"/>
    <property type="match status" value="1"/>
</dbReference>
<evidence type="ECO:0000256" key="1">
    <source>
        <dbReference type="ARBA" id="ARBA00004123"/>
    </source>
</evidence>
<dbReference type="CDD" id="cd08044">
    <property type="entry name" value="TAF5_NTD2"/>
    <property type="match status" value="1"/>
</dbReference>
<dbReference type="SUPFAM" id="SSF50978">
    <property type="entry name" value="WD40 repeat-like"/>
    <property type="match status" value="1"/>
</dbReference>
<dbReference type="SUPFAM" id="SSF160897">
    <property type="entry name" value="Taf5 N-terminal domain-like"/>
    <property type="match status" value="1"/>
</dbReference>
<dbReference type="GO" id="GO:0006367">
    <property type="term" value="P:transcription initiation at RNA polymerase II promoter"/>
    <property type="evidence" value="ECO:0007669"/>
    <property type="project" value="TreeGrafter"/>
</dbReference>
<evidence type="ECO:0000313" key="13">
    <source>
        <dbReference type="Proteomes" id="UP000494165"/>
    </source>
</evidence>
<feature type="repeat" description="WD" evidence="9">
    <location>
        <begin position="534"/>
        <end position="567"/>
    </location>
</feature>
<dbReference type="PROSITE" id="PS50082">
    <property type="entry name" value="WD_REPEATS_2"/>
    <property type="match status" value="6"/>
</dbReference>
<dbReference type="InterPro" id="IPR037264">
    <property type="entry name" value="TFIID_NTD2_sf"/>
</dbReference>
<evidence type="ECO:0000313" key="12">
    <source>
        <dbReference type="EMBL" id="CAB3366034.1"/>
    </source>
</evidence>
<feature type="domain" description="TFIID subunit TAF5 NTD2" evidence="11">
    <location>
        <begin position="277"/>
        <end position="405"/>
    </location>
</feature>
<dbReference type="PANTHER" id="PTHR19879">
    <property type="entry name" value="TRANSCRIPTION INITIATION FACTOR TFIID"/>
    <property type="match status" value="1"/>
</dbReference>
<dbReference type="InterPro" id="IPR007582">
    <property type="entry name" value="TFIID_NTD2"/>
</dbReference>
<dbReference type="Gene3D" id="2.130.10.10">
    <property type="entry name" value="YVTN repeat-like/Quinoprotein amine dehydrogenase"/>
    <property type="match status" value="2"/>
</dbReference>
<dbReference type="OrthoDB" id="10266330at2759"/>
<dbReference type="EMBL" id="CADEPI010000023">
    <property type="protein sequence ID" value="CAB3366034.1"/>
    <property type="molecule type" value="Genomic_DNA"/>
</dbReference>
<reference evidence="12 13" key="1">
    <citation type="submission" date="2020-04" db="EMBL/GenBank/DDBJ databases">
        <authorList>
            <person name="Alioto T."/>
            <person name="Alioto T."/>
            <person name="Gomez Garrido J."/>
        </authorList>
    </citation>
    <scope>NUCLEOTIDE SEQUENCE [LARGE SCALE GENOMIC DNA]</scope>
</reference>
<sequence>MAENPSATAMQDAEQDALSATSPSAEQVTTNTSSPAVATPPMPTTTNVDLPAVNATAPPQMPTVATPAPVAAGPIPSVVSIPQPAATVPTTPVSVMQTTTVVPQTIMTNIVQQQPTPVVTNVVPHQQSIMSTIVPQQQTVVSTIPTTVLSQQPTLVQTVVSQQKIVPSVMPQQQTIVPTVVQQKTVVLSNVVQQQQHHHQPQQSTVDPKLEKIDAKTPADKNALLAVLQLLRKYNLKGTEEILKKEVNFSDLQSLDVGAMHSESEVSSVLSAYKSEGDPVAYEGAYNDLKNFVESSLDIYKHELGTILYPVFVHMYLELVFNGHERMAIKFMQKFAPEQEDYYQDDLKKLAQVTKINHLKDNELTETFNSNEFIIRMSRDTLSILKRHLKEKKKSVVPNIVQEHLYFDMYEGVARNKQQIDATAGAMVGEATRQDNKARVYYGLLKEPDLQFMQQEEEEEPDNGDDRPKKKKAKRDPIFSKKSKTDPNAPMVDRMPLPELKDFDKQEKVRALREASKRVNLGPETLPSICCYTLLNSPHSVTSAEFAEDSSMLAVGFSNSSIKVWSIVPQKLRAMKSAELLADIDKEAEDVLVRMMDEKSAETTKTLIGHHGPVYTMSFSPDRTMLLSCSEDCSIRLWSLQIWDCLVVYKGHCFPVWSVKFSPHGFYFATSSHDKTARLWCTDNPQPLRIFSGHFSDVDVVQFHPNSNYIATGSSDRTVRLWDCVTGNHVRLMTGHKAPIYTLSFSVEGRFLASAGADKNVLLWDLAHGHLLAELSGHTGPIHTLAFSRCGNILTSGSLDCTVKLWDFQRLAKEIALEDVNVTHNPDIKRGDNQGGYMLRSYATKSTPLLNLHYTRRNVLLAVGVFESNS</sequence>
<comment type="subcellular location">
    <subcellularLocation>
        <location evidence="1">Nucleus</location>
    </subcellularLocation>
</comment>
<dbReference type="InterPro" id="IPR015943">
    <property type="entry name" value="WD40/YVTN_repeat-like_dom_sf"/>
</dbReference>
<dbReference type="InterPro" id="IPR019775">
    <property type="entry name" value="WD40_repeat_CS"/>
</dbReference>
<feature type="repeat" description="WD" evidence="9">
    <location>
        <begin position="607"/>
        <end position="641"/>
    </location>
</feature>
<evidence type="ECO:0000256" key="9">
    <source>
        <dbReference type="PROSITE-ProRule" id="PRU00221"/>
    </source>
</evidence>
<feature type="compositionally biased region" description="Polar residues" evidence="10">
    <location>
        <begin position="18"/>
        <end position="31"/>
    </location>
</feature>
<comment type="caution">
    <text evidence="12">The sequence shown here is derived from an EMBL/GenBank/DDBJ whole genome shotgun (WGS) entry which is preliminary data.</text>
</comment>
<dbReference type="InterPro" id="IPR020472">
    <property type="entry name" value="WD40_PAC1"/>
</dbReference>
<dbReference type="PROSITE" id="PS00678">
    <property type="entry name" value="WD_REPEATS_1"/>
    <property type="match status" value="2"/>
</dbReference>
<keyword evidence="4" id="KW-0677">Repeat</keyword>
<accession>A0A8S1CB26</accession>
<keyword evidence="7" id="KW-0539">Nucleus</keyword>
<dbReference type="InterPro" id="IPR036322">
    <property type="entry name" value="WD40_repeat_dom_sf"/>
</dbReference>
<evidence type="ECO:0000259" key="11">
    <source>
        <dbReference type="Pfam" id="PF04494"/>
    </source>
</evidence>
<organism evidence="12 13">
    <name type="scientific">Cloeon dipterum</name>
    <dbReference type="NCBI Taxonomy" id="197152"/>
    <lineage>
        <taxon>Eukaryota</taxon>
        <taxon>Metazoa</taxon>
        <taxon>Ecdysozoa</taxon>
        <taxon>Arthropoda</taxon>
        <taxon>Hexapoda</taxon>
        <taxon>Insecta</taxon>
        <taxon>Pterygota</taxon>
        <taxon>Palaeoptera</taxon>
        <taxon>Ephemeroptera</taxon>
        <taxon>Pisciforma</taxon>
        <taxon>Baetidae</taxon>
        <taxon>Cloeon</taxon>
    </lineage>
</organism>
<feature type="repeat" description="WD" evidence="9">
    <location>
        <begin position="775"/>
        <end position="809"/>
    </location>
</feature>
<evidence type="ECO:0000256" key="10">
    <source>
        <dbReference type="SAM" id="MobiDB-lite"/>
    </source>
</evidence>
<dbReference type="Pfam" id="PF00400">
    <property type="entry name" value="WD40"/>
    <property type="match status" value="6"/>
</dbReference>
<dbReference type="SMART" id="SM00320">
    <property type="entry name" value="WD40"/>
    <property type="match status" value="6"/>
</dbReference>
<evidence type="ECO:0000256" key="6">
    <source>
        <dbReference type="ARBA" id="ARBA00023163"/>
    </source>
</evidence>
<evidence type="ECO:0000256" key="3">
    <source>
        <dbReference type="ARBA" id="ARBA00022574"/>
    </source>
</evidence>
<protein>
    <recommendedName>
        <fullName evidence="8">Transcription initiation factor TFIID subunit 5</fullName>
    </recommendedName>
</protein>
<dbReference type="AlphaFoldDB" id="A0A8S1CB26"/>
<dbReference type="Gene3D" id="1.25.40.500">
    <property type="entry name" value="TFIID subunit TAF5, NTD2 domain"/>
    <property type="match status" value="1"/>
</dbReference>
<dbReference type="PRINTS" id="PR00320">
    <property type="entry name" value="GPROTEINBRPT"/>
</dbReference>
<evidence type="ECO:0000256" key="5">
    <source>
        <dbReference type="ARBA" id="ARBA00023015"/>
    </source>
</evidence>
<comment type="similarity">
    <text evidence="2">Belongs to the WD repeat TAF5 family.</text>
</comment>
<feature type="repeat" description="WD" evidence="9">
    <location>
        <begin position="649"/>
        <end position="690"/>
    </location>
</feature>
<proteinExistence type="inferred from homology"/>
<evidence type="ECO:0000256" key="4">
    <source>
        <dbReference type="ARBA" id="ARBA00022737"/>
    </source>
</evidence>
<dbReference type="PANTHER" id="PTHR19879:SF1">
    <property type="entry name" value="CANNONBALL-RELATED"/>
    <property type="match status" value="1"/>
</dbReference>
<gene>
    <name evidence="12" type="ORF">CLODIP_2_CD16195</name>
</gene>
<name>A0A8S1CB26_9INSE</name>
<keyword evidence="6" id="KW-0804">Transcription</keyword>
<dbReference type="Pfam" id="PF04494">
    <property type="entry name" value="TFIID_NTD2"/>
    <property type="match status" value="1"/>
</dbReference>
<feature type="region of interest" description="Disordered" evidence="10">
    <location>
        <begin position="1"/>
        <end position="60"/>
    </location>
</feature>
<evidence type="ECO:0000256" key="2">
    <source>
        <dbReference type="ARBA" id="ARBA00009435"/>
    </source>
</evidence>
<keyword evidence="3 9" id="KW-0853">WD repeat</keyword>